<dbReference type="GO" id="GO:0005524">
    <property type="term" value="F:ATP binding"/>
    <property type="evidence" value="ECO:0007669"/>
    <property type="project" value="UniProtKB-UniRule"/>
</dbReference>
<organism evidence="5">
    <name type="scientific">Magnetospirillum gryphiswaldense</name>
    <dbReference type="NCBI Taxonomy" id="55518"/>
    <lineage>
        <taxon>Bacteria</taxon>
        <taxon>Pseudomonadati</taxon>
        <taxon>Pseudomonadota</taxon>
        <taxon>Alphaproteobacteria</taxon>
        <taxon>Rhodospirillales</taxon>
        <taxon>Rhodospirillaceae</taxon>
        <taxon>Magnetospirillum</taxon>
    </lineage>
</organism>
<gene>
    <name evidence="5" type="ORF">MGR_1367</name>
</gene>
<evidence type="ECO:0000259" key="4">
    <source>
        <dbReference type="PROSITE" id="PS50901"/>
    </source>
</evidence>
<reference evidence="5" key="1">
    <citation type="journal article" date="2007" name="J. Bacteriol.">
        <title>Comparative genome analysis of four magnetotactic bacteria reveals a complex set of group-specific genes implicated in magnetosome biomineralization and function.</title>
        <authorList>
            <person name="Richter M."/>
            <person name="Kube M."/>
            <person name="Bazylinski D.A."/>
            <person name="Lombardot T."/>
            <person name="Gloeckner F.O."/>
            <person name="Reinhardt R."/>
            <person name="Schueler D."/>
        </authorList>
    </citation>
    <scope>NUCLEOTIDE SEQUENCE</scope>
    <source>
        <strain evidence="5">MSR-1</strain>
    </source>
</reference>
<dbReference type="GO" id="GO:0003677">
    <property type="term" value="F:DNA binding"/>
    <property type="evidence" value="ECO:0007669"/>
    <property type="project" value="InterPro"/>
</dbReference>
<dbReference type="InterPro" id="IPR002543">
    <property type="entry name" value="FtsK_dom"/>
</dbReference>
<dbReference type="PROSITE" id="PS50901">
    <property type="entry name" value="FTSK"/>
    <property type="match status" value="1"/>
</dbReference>
<dbReference type="PANTHER" id="PTHR22683:SF41">
    <property type="entry name" value="DNA TRANSLOCASE FTSK"/>
    <property type="match status" value="1"/>
</dbReference>
<keyword evidence="1 3" id="KW-0547">Nucleotide-binding</keyword>
<feature type="domain" description="FtsK" evidence="4">
    <location>
        <begin position="1"/>
        <end position="82"/>
    </location>
</feature>
<dbReference type="EMBL" id="CU459003">
    <property type="protein sequence ID" value="CAM76279.1"/>
    <property type="molecule type" value="Genomic_DNA"/>
</dbReference>
<evidence type="ECO:0000313" key="5">
    <source>
        <dbReference type="EMBL" id="CAM76279.1"/>
    </source>
</evidence>
<evidence type="ECO:0000256" key="1">
    <source>
        <dbReference type="ARBA" id="ARBA00022741"/>
    </source>
</evidence>
<name>A4U072_9PROT</name>
<dbReference type="InterPro" id="IPR027417">
    <property type="entry name" value="P-loop_NTPase"/>
</dbReference>
<dbReference type="Gene3D" id="3.40.50.300">
    <property type="entry name" value="P-loop containing nucleotide triphosphate hydrolases"/>
    <property type="match status" value="1"/>
</dbReference>
<proteinExistence type="predicted"/>
<evidence type="ECO:0000256" key="3">
    <source>
        <dbReference type="PROSITE-ProRule" id="PRU00289"/>
    </source>
</evidence>
<dbReference type="Pfam" id="PF01580">
    <property type="entry name" value="FtsK_SpoIIIE"/>
    <property type="match status" value="1"/>
</dbReference>
<dbReference type="InterPro" id="IPR050206">
    <property type="entry name" value="FtsK/SpoIIIE/SftA"/>
</dbReference>
<keyword evidence="2 3" id="KW-0067">ATP-binding</keyword>
<feature type="binding site" evidence="3">
    <location>
        <begin position="8"/>
        <end position="15"/>
    </location>
    <ligand>
        <name>ATP</name>
        <dbReference type="ChEBI" id="CHEBI:30616"/>
    </ligand>
</feature>
<evidence type="ECO:0000256" key="2">
    <source>
        <dbReference type="ARBA" id="ARBA00022840"/>
    </source>
</evidence>
<accession>A4U072</accession>
<protein>
    <submittedName>
        <fullName evidence="5">DNA segregation ATPase FtsK/SpoIIIE and related proteins</fullName>
    </submittedName>
</protein>
<sequence length="82" mass="8716">MPHTLVAGSTGSGKFILLQNIILGIAVTNRPELARIVLIHPKAGADYFAFEALPHLEGAIIDAEGEALARLDALAAEMQLRL</sequence>
<dbReference type="AlphaFoldDB" id="A4U072"/>
<dbReference type="PANTHER" id="PTHR22683">
    <property type="entry name" value="SPORULATION PROTEIN RELATED"/>
    <property type="match status" value="1"/>
</dbReference>